<dbReference type="EMBL" id="PYSW02000027">
    <property type="protein sequence ID" value="KAG2381450.1"/>
    <property type="molecule type" value="Genomic_DNA"/>
</dbReference>
<proteinExistence type="predicted"/>
<dbReference type="PANTHER" id="PTHR23359">
    <property type="entry name" value="NUCLEOTIDE KINASE"/>
    <property type="match status" value="1"/>
</dbReference>
<dbReference type="Pfam" id="PF00406">
    <property type="entry name" value="ADK"/>
    <property type="match status" value="1"/>
</dbReference>
<dbReference type="Pfam" id="PF05186">
    <property type="entry name" value="Dpy-30"/>
    <property type="match status" value="1"/>
</dbReference>
<dbReference type="GO" id="GO:0019205">
    <property type="term" value="F:nucleobase-containing compound kinase activity"/>
    <property type="evidence" value="ECO:0007669"/>
    <property type="project" value="InterPro"/>
</dbReference>
<dbReference type="InterPro" id="IPR000850">
    <property type="entry name" value="Adenylat/UMP-CMP_kin"/>
</dbReference>
<dbReference type="GO" id="GO:0005524">
    <property type="term" value="F:ATP binding"/>
    <property type="evidence" value="ECO:0007669"/>
    <property type="project" value="InterPro"/>
</dbReference>
<feature type="region of interest" description="Disordered" evidence="4">
    <location>
        <begin position="568"/>
        <end position="590"/>
    </location>
</feature>
<sequence length="692" mass="81132">MKIFVFEADDYAEKYLCERLYAEENYVIGTSKSGKDSVQFVNQLVQNDPQEIKSALLECDAVVYRLKDTNIDDTRYAIKVLEAAEFNDTKTFILISTRKPYEAFTEDAYVTRKPHPSFKGFVEIEKRVMRAKSKFLKTFIFFSGLLYGEEEDKLHQWFKLGWCCEGESLPVFLDGGNYIPLIHVKDLVSIIHKTIDEPPQPKDEGDDYQQSFFACDDSQLTQNQIVQCLSEKFGYGGKVEHLSEEDCLIYDHYDYFTADVKFAVGAIAEMQVEWISKEGLIENIEKIKKEFEMRRNLAPMRIVMLGPPGAGKSLHSQHLSRKYRLDCIDVPSVIAYFQEHVKEKERVYLNLVQEKKDRIERANRRRREETAQAEQTPEEEVPIEEEKEEEEGSPISVAKAEYEKLLAITQLKDGDRFSNKAITDMFRWKLGQPKHLNHGWIMDGFPKTIEQAKLLFTKPKVEEEEETKEVDDKLFPDFVITFKAKDTVLEDRLMNLKSPISGHNDEAGFKRRLQTFNKTNDINDLKNYLLGYFEETVTDKKRQCISKEIIIQSERPEKEVLREMTDFLGKPHNYGPTQKEIEEKERKKQVREEERLRLEKQKQDEAAALKRKQAEEREKILKSDAERLEEIRRQEKMMLEVKSQPLRMYLMENVIPVLTKGLIEVCQMQPEDPVDYLAEWLFRQVEKSTEKQ</sequence>
<evidence type="ECO:0000256" key="1">
    <source>
        <dbReference type="ARBA" id="ARBA00022679"/>
    </source>
</evidence>
<dbReference type="SUPFAM" id="SSF52540">
    <property type="entry name" value="P-loop containing nucleoside triphosphate hydrolases"/>
    <property type="match status" value="1"/>
</dbReference>
<dbReference type="Proteomes" id="UP000816034">
    <property type="component" value="Unassembled WGS sequence"/>
</dbReference>
<name>A0AA88GP21_NAELO</name>
<dbReference type="Gene3D" id="3.40.50.300">
    <property type="entry name" value="P-loop containing nucleotide triphosphate hydrolases"/>
    <property type="match status" value="1"/>
</dbReference>
<dbReference type="Gene3D" id="3.40.50.720">
    <property type="entry name" value="NAD(P)-binding Rossmann-like Domain"/>
    <property type="match status" value="1"/>
</dbReference>
<dbReference type="CDD" id="cd22967">
    <property type="entry name" value="DD_AK7"/>
    <property type="match status" value="1"/>
</dbReference>
<evidence type="ECO:0000256" key="4">
    <source>
        <dbReference type="SAM" id="MobiDB-lite"/>
    </source>
</evidence>
<evidence type="ECO:0008006" key="7">
    <source>
        <dbReference type="Google" id="ProtNLM"/>
    </source>
</evidence>
<gene>
    <name evidence="5" type="ORF">C9374_006439</name>
</gene>
<feature type="compositionally biased region" description="Basic and acidic residues" evidence="4">
    <location>
        <begin position="579"/>
        <end position="590"/>
    </location>
</feature>
<dbReference type="InterPro" id="IPR007858">
    <property type="entry name" value="Dpy-30_motif"/>
</dbReference>
<evidence type="ECO:0000256" key="3">
    <source>
        <dbReference type="ARBA" id="ARBA00022777"/>
    </source>
</evidence>
<feature type="region of interest" description="Disordered" evidence="4">
    <location>
        <begin position="361"/>
        <end position="395"/>
    </location>
</feature>
<feature type="compositionally biased region" description="Acidic residues" evidence="4">
    <location>
        <begin position="376"/>
        <end position="392"/>
    </location>
</feature>
<dbReference type="InterPro" id="IPR036291">
    <property type="entry name" value="NAD(P)-bd_dom_sf"/>
</dbReference>
<feature type="compositionally biased region" description="Basic and acidic residues" evidence="4">
    <location>
        <begin position="361"/>
        <end position="370"/>
    </location>
</feature>
<dbReference type="InterPro" id="IPR047499">
    <property type="entry name" value="DD_AK7"/>
</dbReference>
<reference evidence="5 6" key="1">
    <citation type="journal article" date="2018" name="BMC Genomics">
        <title>The genome of Naegleria lovaniensis, the basis for a comparative approach to unravel pathogenicity factors of the human pathogenic amoeba N. fowleri.</title>
        <authorList>
            <person name="Liechti N."/>
            <person name="Schurch N."/>
            <person name="Bruggmann R."/>
            <person name="Wittwer M."/>
        </authorList>
    </citation>
    <scope>NUCLEOTIDE SEQUENCE [LARGE SCALE GENOMIC DNA]</scope>
    <source>
        <strain evidence="5 6">ATCC 30569</strain>
    </source>
</reference>
<keyword evidence="3" id="KW-0418">Kinase</keyword>
<keyword evidence="1" id="KW-0808">Transferase</keyword>
<comment type="caution">
    <text evidence="5">The sequence shown here is derived from an EMBL/GenBank/DDBJ whole genome shotgun (WGS) entry which is preliminary data.</text>
</comment>
<dbReference type="InterPro" id="IPR027417">
    <property type="entry name" value="P-loop_NTPase"/>
</dbReference>
<dbReference type="Gene3D" id="1.20.890.10">
    <property type="entry name" value="cAMP-dependent protein kinase regulatory subunit, dimerization-anchoring domain"/>
    <property type="match status" value="1"/>
</dbReference>
<protein>
    <recommendedName>
        <fullName evidence="7">Adenylate kinase</fullName>
    </recommendedName>
</protein>
<dbReference type="SUPFAM" id="SSF51735">
    <property type="entry name" value="NAD(P)-binding Rossmann-fold domains"/>
    <property type="match status" value="1"/>
</dbReference>
<evidence type="ECO:0000313" key="6">
    <source>
        <dbReference type="Proteomes" id="UP000816034"/>
    </source>
</evidence>
<keyword evidence="2" id="KW-0547">Nucleotide-binding</keyword>
<evidence type="ECO:0000256" key="2">
    <source>
        <dbReference type="ARBA" id="ARBA00022741"/>
    </source>
</evidence>
<dbReference type="RefSeq" id="XP_044547130.1">
    <property type="nucleotide sequence ID" value="XM_044696299.1"/>
</dbReference>
<evidence type="ECO:0000313" key="5">
    <source>
        <dbReference type="EMBL" id="KAG2381450.1"/>
    </source>
</evidence>
<accession>A0AA88GP21</accession>
<dbReference type="GeneID" id="68098893"/>
<dbReference type="GO" id="GO:0006139">
    <property type="term" value="P:nucleobase-containing compound metabolic process"/>
    <property type="evidence" value="ECO:0007669"/>
    <property type="project" value="InterPro"/>
</dbReference>
<organism evidence="5 6">
    <name type="scientific">Naegleria lovaniensis</name>
    <name type="common">Amoeba</name>
    <dbReference type="NCBI Taxonomy" id="51637"/>
    <lineage>
        <taxon>Eukaryota</taxon>
        <taxon>Discoba</taxon>
        <taxon>Heterolobosea</taxon>
        <taxon>Tetramitia</taxon>
        <taxon>Eutetramitia</taxon>
        <taxon>Vahlkampfiidae</taxon>
        <taxon>Naegleria</taxon>
    </lineage>
</organism>
<keyword evidence="6" id="KW-1185">Reference proteome</keyword>
<dbReference type="AlphaFoldDB" id="A0AA88GP21"/>